<gene>
    <name evidence="1" type="ordered locus">Bsel_1682</name>
</gene>
<evidence type="ECO:0000313" key="2">
    <source>
        <dbReference type="Proteomes" id="UP000000271"/>
    </source>
</evidence>
<name>D6XTQ4_BACIE</name>
<sequence length="60" mass="6900">MKPLLLDFIWLKACQAVNVPEGEQTAVLEWSISENAKFSFYLPIVIYFGNRYISSVAIFQ</sequence>
<dbReference type="KEGG" id="bse:Bsel_1682"/>
<protein>
    <submittedName>
        <fullName evidence="1">Uncharacterized protein</fullName>
    </submittedName>
</protein>
<dbReference type="AlphaFoldDB" id="D6XTQ4"/>
<organism evidence="1 2">
    <name type="scientific">Bacillus selenitireducens (strain ATCC 700615 / DSM 15326 / MLS10)</name>
    <dbReference type="NCBI Taxonomy" id="439292"/>
    <lineage>
        <taxon>Bacteria</taxon>
        <taxon>Bacillati</taxon>
        <taxon>Bacillota</taxon>
        <taxon>Bacilli</taxon>
        <taxon>Bacillales</taxon>
        <taxon>Bacillaceae</taxon>
        <taxon>Salisediminibacterium</taxon>
    </lineage>
</organism>
<dbReference type="Proteomes" id="UP000000271">
    <property type="component" value="Chromosome"/>
</dbReference>
<dbReference type="STRING" id="439292.Bsel_1682"/>
<dbReference type="HOGENOM" id="CLU_2931564_0_0_9"/>
<dbReference type="EMBL" id="CP001791">
    <property type="protein sequence ID" value="ADH99190.1"/>
    <property type="molecule type" value="Genomic_DNA"/>
</dbReference>
<evidence type="ECO:0000313" key="1">
    <source>
        <dbReference type="EMBL" id="ADH99190.1"/>
    </source>
</evidence>
<reference evidence="1" key="1">
    <citation type="submission" date="2009-10" db="EMBL/GenBank/DDBJ databases">
        <title>Complete sequence of Bacillus selenitireducens MLS10.</title>
        <authorList>
            <consortium name="US DOE Joint Genome Institute"/>
            <person name="Lucas S."/>
            <person name="Copeland A."/>
            <person name="Lapidus A."/>
            <person name="Glavina del Rio T."/>
            <person name="Dalin E."/>
            <person name="Tice H."/>
            <person name="Bruce D."/>
            <person name="Goodwin L."/>
            <person name="Pitluck S."/>
            <person name="Sims D."/>
            <person name="Brettin T."/>
            <person name="Detter J.C."/>
            <person name="Han C."/>
            <person name="Larimer F."/>
            <person name="Land M."/>
            <person name="Hauser L."/>
            <person name="Kyrpides N."/>
            <person name="Ovchinnikova G."/>
            <person name="Stolz J."/>
        </authorList>
    </citation>
    <scope>NUCLEOTIDE SEQUENCE [LARGE SCALE GENOMIC DNA]</scope>
    <source>
        <strain evidence="1">MLS10</strain>
    </source>
</reference>
<proteinExistence type="predicted"/>
<keyword evidence="2" id="KW-1185">Reference proteome</keyword>
<accession>D6XTQ4</accession>